<sequence>MHTTLFLLTGLLGSLIPATHADTPVYCDPGSPYNANAYWYDDESSICSAFGRGYNYCCATFTGSGTCRADLLDQQTENDLRNVIHQQLPKGSQFDSSSVGGWFAAYTLFQDAAQNDTLESNWSESINKFKAGPPQTLVPGGVSQVFLSVQGDDGLTQIIIERQC</sequence>
<keyword evidence="3" id="KW-1185">Reference proteome</keyword>
<dbReference type="EMBL" id="JAXOVC010000012">
    <property type="protein sequence ID" value="KAK4495090.1"/>
    <property type="molecule type" value="Genomic_DNA"/>
</dbReference>
<name>A0ABR0E0Z8_ZASCE</name>
<proteinExistence type="predicted"/>
<reference evidence="2 3" key="1">
    <citation type="journal article" date="2023" name="G3 (Bethesda)">
        <title>A chromosome-level genome assembly of Zasmidium syzygii isolated from banana leaves.</title>
        <authorList>
            <person name="van Westerhoven A.C."/>
            <person name="Mehrabi R."/>
            <person name="Talebi R."/>
            <person name="Steentjes M.B.F."/>
            <person name="Corcolon B."/>
            <person name="Chong P.A."/>
            <person name="Kema G.H.J."/>
            <person name="Seidl M.F."/>
        </authorList>
    </citation>
    <scope>NUCLEOTIDE SEQUENCE [LARGE SCALE GENOMIC DNA]</scope>
    <source>
        <strain evidence="2 3">P124</strain>
    </source>
</reference>
<keyword evidence="1" id="KW-0732">Signal</keyword>
<organism evidence="2 3">
    <name type="scientific">Zasmidium cellare</name>
    <name type="common">Wine cellar mold</name>
    <name type="synonym">Racodium cellare</name>
    <dbReference type="NCBI Taxonomy" id="395010"/>
    <lineage>
        <taxon>Eukaryota</taxon>
        <taxon>Fungi</taxon>
        <taxon>Dikarya</taxon>
        <taxon>Ascomycota</taxon>
        <taxon>Pezizomycotina</taxon>
        <taxon>Dothideomycetes</taxon>
        <taxon>Dothideomycetidae</taxon>
        <taxon>Mycosphaerellales</taxon>
        <taxon>Mycosphaerellaceae</taxon>
        <taxon>Zasmidium</taxon>
    </lineage>
</organism>
<evidence type="ECO:0000313" key="2">
    <source>
        <dbReference type="EMBL" id="KAK4495090.1"/>
    </source>
</evidence>
<feature type="signal peptide" evidence="1">
    <location>
        <begin position="1"/>
        <end position="21"/>
    </location>
</feature>
<accession>A0ABR0E0Z8</accession>
<evidence type="ECO:0000256" key="1">
    <source>
        <dbReference type="SAM" id="SignalP"/>
    </source>
</evidence>
<dbReference type="Proteomes" id="UP001305779">
    <property type="component" value="Unassembled WGS sequence"/>
</dbReference>
<comment type="caution">
    <text evidence="2">The sequence shown here is derived from an EMBL/GenBank/DDBJ whole genome shotgun (WGS) entry which is preliminary data.</text>
</comment>
<protein>
    <submittedName>
        <fullName evidence="2">Uncharacterized protein</fullName>
    </submittedName>
</protein>
<feature type="chain" id="PRO_5045831826" evidence="1">
    <location>
        <begin position="22"/>
        <end position="164"/>
    </location>
</feature>
<gene>
    <name evidence="2" type="ORF">PRZ48_013417</name>
</gene>
<evidence type="ECO:0000313" key="3">
    <source>
        <dbReference type="Proteomes" id="UP001305779"/>
    </source>
</evidence>